<evidence type="ECO:0000313" key="1">
    <source>
        <dbReference type="EMBL" id="OOV08179.1"/>
    </source>
</evidence>
<proteinExistence type="predicted"/>
<organism evidence="1 2">
    <name type="scientific">Rhodoferax fermentans</name>
    <dbReference type="NCBI Taxonomy" id="28066"/>
    <lineage>
        <taxon>Bacteria</taxon>
        <taxon>Pseudomonadati</taxon>
        <taxon>Pseudomonadota</taxon>
        <taxon>Betaproteobacteria</taxon>
        <taxon>Burkholderiales</taxon>
        <taxon>Comamonadaceae</taxon>
        <taxon>Rhodoferax</taxon>
    </lineage>
</organism>
<gene>
    <name evidence="1" type="ORF">RF819_16935</name>
</gene>
<dbReference type="Proteomes" id="UP000190750">
    <property type="component" value="Unassembled WGS sequence"/>
</dbReference>
<dbReference type="RefSeq" id="WP_078366049.1">
    <property type="nucleotide sequence ID" value="NZ_MTJN01000002.1"/>
</dbReference>
<dbReference type="STRING" id="28066.RF819_16935"/>
<reference evidence="1 2" key="1">
    <citation type="submission" date="2017-01" db="EMBL/GenBank/DDBJ databases">
        <title>Genome sequencing of Rhodoferax fermentans JCM 7819.</title>
        <authorList>
            <person name="Kim Y.J."/>
            <person name="Farh M.E.-A."/>
            <person name="Yang D.-C."/>
        </authorList>
    </citation>
    <scope>NUCLEOTIDE SEQUENCE [LARGE SCALE GENOMIC DNA]</scope>
    <source>
        <strain evidence="1 2">JCM 7819</strain>
    </source>
</reference>
<dbReference type="OrthoDB" id="9833361at2"/>
<evidence type="ECO:0000313" key="2">
    <source>
        <dbReference type="Proteomes" id="UP000190750"/>
    </source>
</evidence>
<sequence>MDETETQSGGQANLDYLASPLDTEKRTALELVCNDLGLNREAFECIEFEARLLRDFESHKKPVLQTPRERVKAFKNVEKLAKELQAAINELGYQDRLLLGEEMAPEAVPSDPHFTIKGPGYLASFGGVKHHQPTYSIHDGGRVGYVGLEAEKLAEACNAQLLRIGDHGKSGGRKSVQQHYVWHLSAIKCAVENTSIKIGRGGSFERLCNAVFVAADVPANSEGALRIFLKEVGTDFERF</sequence>
<protein>
    <submittedName>
        <fullName evidence="1">Uncharacterized protein</fullName>
    </submittedName>
</protein>
<name>A0A1T1AVP0_RHOFE</name>
<accession>A0A1T1AVP0</accession>
<keyword evidence="2" id="KW-1185">Reference proteome</keyword>
<dbReference type="AlphaFoldDB" id="A0A1T1AVP0"/>
<dbReference type="EMBL" id="MTJN01000002">
    <property type="protein sequence ID" value="OOV08179.1"/>
    <property type="molecule type" value="Genomic_DNA"/>
</dbReference>
<comment type="caution">
    <text evidence="1">The sequence shown here is derived from an EMBL/GenBank/DDBJ whole genome shotgun (WGS) entry which is preliminary data.</text>
</comment>